<gene>
    <name evidence="10" type="primary">cycA_5</name>
    <name evidence="10" type="ORF">NCTC9617_04973</name>
</gene>
<sequence length="225" mass="25037">MFVWTIILCSYLAYRKNRPQLHEKSSYKMPLGKVMCWVCMAFFVLCAGAVTLEDDTREALMVTPLWFVLLGAGWLFAGKKRLAKITKILTLLATARHKKGHPEWPNKTDNVEGARGRLFLYFPPRARGNSTLFSRLMCSIRSSIISLIPLYIAFQVVQASGGGVTLWVMCLMTSSSSPASSCSLSITLIGPPAWAPHSLFDHREQDLFLFHHVAGKAPDAAWSGT</sequence>
<organism evidence="10 11">
    <name type="scientific">Klebsiella pneumoniae</name>
    <dbReference type="NCBI Taxonomy" id="573"/>
    <lineage>
        <taxon>Bacteria</taxon>
        <taxon>Pseudomonadati</taxon>
        <taxon>Pseudomonadota</taxon>
        <taxon>Gammaproteobacteria</taxon>
        <taxon>Enterobacterales</taxon>
        <taxon>Enterobacteriaceae</taxon>
        <taxon>Klebsiella/Raoultella group</taxon>
        <taxon>Klebsiella</taxon>
        <taxon>Klebsiella pneumoniae complex</taxon>
    </lineage>
</organism>
<dbReference type="AlphaFoldDB" id="A0A378FZH0"/>
<keyword evidence="7 8" id="KW-0472">Membrane</keyword>
<accession>A0A378FZH0</accession>
<feature type="domain" description="Amino acid permease/ SLC12A" evidence="9">
    <location>
        <begin position="1"/>
        <end position="85"/>
    </location>
</feature>
<evidence type="ECO:0000313" key="11">
    <source>
        <dbReference type="Proteomes" id="UP000255167"/>
    </source>
</evidence>
<evidence type="ECO:0000259" key="9">
    <source>
        <dbReference type="Pfam" id="PF00324"/>
    </source>
</evidence>
<evidence type="ECO:0000313" key="10">
    <source>
        <dbReference type="EMBL" id="STW48378.1"/>
    </source>
</evidence>
<evidence type="ECO:0000256" key="5">
    <source>
        <dbReference type="ARBA" id="ARBA00022970"/>
    </source>
</evidence>
<dbReference type="PANTHER" id="PTHR43495">
    <property type="entry name" value="GABA PERMEASE"/>
    <property type="match status" value="1"/>
</dbReference>
<evidence type="ECO:0000256" key="7">
    <source>
        <dbReference type="ARBA" id="ARBA00023136"/>
    </source>
</evidence>
<dbReference type="GO" id="GO:0006865">
    <property type="term" value="P:amino acid transport"/>
    <property type="evidence" value="ECO:0007669"/>
    <property type="project" value="UniProtKB-KW"/>
</dbReference>
<proteinExistence type="predicted"/>
<dbReference type="GO" id="GO:0005886">
    <property type="term" value="C:plasma membrane"/>
    <property type="evidence" value="ECO:0007669"/>
    <property type="project" value="UniProtKB-SubCell"/>
</dbReference>
<dbReference type="PANTHER" id="PTHR43495:SF2">
    <property type="entry name" value="D-SERINE_D-ALANINE_GLYCINE TRANSPORTER"/>
    <property type="match status" value="1"/>
</dbReference>
<name>A0A378FZH0_KLEPN</name>
<evidence type="ECO:0000256" key="3">
    <source>
        <dbReference type="ARBA" id="ARBA00022475"/>
    </source>
</evidence>
<reference evidence="10 11" key="1">
    <citation type="submission" date="2018-06" db="EMBL/GenBank/DDBJ databases">
        <authorList>
            <consortium name="Pathogen Informatics"/>
            <person name="Doyle S."/>
        </authorList>
    </citation>
    <scope>NUCLEOTIDE SEQUENCE [LARGE SCALE GENOMIC DNA]</scope>
    <source>
        <strain evidence="10 11">NCTC9617</strain>
    </source>
</reference>
<keyword evidence="5" id="KW-0029">Amino-acid transport</keyword>
<dbReference type="EMBL" id="UGNC01000005">
    <property type="protein sequence ID" value="STW48378.1"/>
    <property type="molecule type" value="Genomic_DNA"/>
</dbReference>
<evidence type="ECO:0000256" key="2">
    <source>
        <dbReference type="ARBA" id="ARBA00022448"/>
    </source>
</evidence>
<keyword evidence="6 8" id="KW-1133">Transmembrane helix</keyword>
<dbReference type="InterPro" id="IPR004841">
    <property type="entry name" value="AA-permease/SLC12A_dom"/>
</dbReference>
<keyword evidence="4 8" id="KW-0812">Transmembrane</keyword>
<protein>
    <submittedName>
        <fullName evidence="10">D-serine/D-alanine/glycine transporter</fullName>
    </submittedName>
</protein>
<evidence type="ECO:0000256" key="4">
    <source>
        <dbReference type="ARBA" id="ARBA00022692"/>
    </source>
</evidence>
<dbReference type="GO" id="GO:0055085">
    <property type="term" value="P:transmembrane transport"/>
    <property type="evidence" value="ECO:0007669"/>
    <property type="project" value="InterPro"/>
</dbReference>
<feature type="transmembrane region" description="Helical" evidence="8">
    <location>
        <begin position="34"/>
        <end position="52"/>
    </location>
</feature>
<comment type="subcellular location">
    <subcellularLocation>
        <location evidence="1">Cell membrane</location>
        <topology evidence="1">Multi-pass membrane protein</topology>
    </subcellularLocation>
</comment>
<feature type="transmembrane region" description="Helical" evidence="8">
    <location>
        <begin position="58"/>
        <end position="77"/>
    </location>
</feature>
<evidence type="ECO:0000256" key="6">
    <source>
        <dbReference type="ARBA" id="ARBA00022989"/>
    </source>
</evidence>
<keyword evidence="2" id="KW-0813">Transport</keyword>
<evidence type="ECO:0000256" key="1">
    <source>
        <dbReference type="ARBA" id="ARBA00004651"/>
    </source>
</evidence>
<dbReference type="Proteomes" id="UP000255167">
    <property type="component" value="Unassembled WGS sequence"/>
</dbReference>
<dbReference type="Pfam" id="PF00324">
    <property type="entry name" value="AA_permease"/>
    <property type="match status" value="1"/>
</dbReference>
<keyword evidence="3" id="KW-1003">Cell membrane</keyword>
<feature type="transmembrane region" description="Helical" evidence="8">
    <location>
        <begin position="144"/>
        <end position="169"/>
    </location>
</feature>
<evidence type="ECO:0000256" key="8">
    <source>
        <dbReference type="SAM" id="Phobius"/>
    </source>
</evidence>